<organism evidence="1 2">
    <name type="scientific">Flavobacterium sediminilitoris</name>
    <dbReference type="NCBI Taxonomy" id="2024526"/>
    <lineage>
        <taxon>Bacteria</taxon>
        <taxon>Pseudomonadati</taxon>
        <taxon>Bacteroidota</taxon>
        <taxon>Flavobacteriia</taxon>
        <taxon>Flavobacteriales</taxon>
        <taxon>Flavobacteriaceae</taxon>
        <taxon>Flavobacterium</taxon>
    </lineage>
</organism>
<evidence type="ECO:0000313" key="1">
    <source>
        <dbReference type="EMBL" id="UOX34439.1"/>
    </source>
</evidence>
<proteinExistence type="predicted"/>
<dbReference type="Proteomes" id="UP000830454">
    <property type="component" value="Chromosome"/>
</dbReference>
<gene>
    <name evidence="1" type="ORF">LXD69_02750</name>
</gene>
<evidence type="ECO:0000313" key="2">
    <source>
        <dbReference type="Proteomes" id="UP000830454"/>
    </source>
</evidence>
<reference evidence="1" key="2">
    <citation type="submission" date="2022-04" db="EMBL/GenBank/DDBJ databases">
        <title>Complete Genome Sequence of Flavobacterium sediminilitoris YSM-43, Isolated from a Tidal Sediment.</title>
        <authorList>
            <person name="Lee P.A."/>
        </authorList>
    </citation>
    <scope>NUCLEOTIDE SEQUENCE</scope>
    <source>
        <strain evidence="1">YSM-43</strain>
    </source>
</reference>
<accession>A0ABY4HNJ3</accession>
<keyword evidence="2" id="KW-1185">Reference proteome</keyword>
<name>A0ABY4HNJ3_9FLAO</name>
<dbReference type="RefSeq" id="WP_246917366.1">
    <property type="nucleotide sequence ID" value="NZ_CP090145.1"/>
</dbReference>
<reference evidence="1" key="1">
    <citation type="submission" date="2021-12" db="EMBL/GenBank/DDBJ databases">
        <authorList>
            <person name="Cha I.-T."/>
            <person name="Lee K.-E."/>
            <person name="Park S.-J."/>
        </authorList>
    </citation>
    <scope>NUCLEOTIDE SEQUENCE</scope>
    <source>
        <strain evidence="1">YSM-43</strain>
    </source>
</reference>
<sequence length="52" mass="5926">MSKLLEALSPQWKDFIENGGDFTLILKACNTGRVRKNERINFARNLSDDIEG</sequence>
<protein>
    <submittedName>
        <fullName evidence="1">Uncharacterized protein</fullName>
    </submittedName>
</protein>
<dbReference type="EMBL" id="CP090145">
    <property type="protein sequence ID" value="UOX34439.1"/>
    <property type="molecule type" value="Genomic_DNA"/>
</dbReference>